<evidence type="ECO:0000256" key="2">
    <source>
        <dbReference type="ARBA" id="ARBA00023125"/>
    </source>
</evidence>
<dbReference type="PROSITE" id="PS51755">
    <property type="entry name" value="OMPR_PHOB"/>
    <property type="match status" value="1"/>
</dbReference>
<evidence type="ECO:0000256" key="5">
    <source>
        <dbReference type="PROSITE-ProRule" id="PRU01091"/>
    </source>
</evidence>
<evidence type="ECO:0000259" key="7">
    <source>
        <dbReference type="PROSITE" id="PS51755"/>
    </source>
</evidence>
<evidence type="ECO:0000259" key="6">
    <source>
        <dbReference type="PROSITE" id="PS50110"/>
    </source>
</evidence>
<evidence type="ECO:0000313" key="8">
    <source>
        <dbReference type="EMBL" id="CRH04360.1"/>
    </source>
</evidence>
<dbReference type="GO" id="GO:0000156">
    <property type="term" value="F:phosphorelay response regulator activity"/>
    <property type="evidence" value="ECO:0007669"/>
    <property type="project" value="TreeGrafter"/>
</dbReference>
<dbReference type="Gene3D" id="3.40.50.2300">
    <property type="match status" value="1"/>
</dbReference>
<dbReference type="GO" id="GO:0005829">
    <property type="term" value="C:cytosol"/>
    <property type="evidence" value="ECO:0007669"/>
    <property type="project" value="TreeGrafter"/>
</dbReference>
<feature type="domain" description="Response regulatory" evidence="6">
    <location>
        <begin position="2"/>
        <end position="117"/>
    </location>
</feature>
<dbReference type="SUPFAM" id="SSF52172">
    <property type="entry name" value="CheY-like"/>
    <property type="match status" value="1"/>
</dbReference>
<feature type="modified residue" description="4-aspartylphosphate" evidence="4">
    <location>
        <position position="52"/>
    </location>
</feature>
<dbReference type="Pfam" id="PF00486">
    <property type="entry name" value="Trans_reg_C"/>
    <property type="match status" value="1"/>
</dbReference>
<dbReference type="GO" id="GO:0006355">
    <property type="term" value="P:regulation of DNA-templated transcription"/>
    <property type="evidence" value="ECO:0007669"/>
    <property type="project" value="InterPro"/>
</dbReference>
<dbReference type="SMART" id="SM00448">
    <property type="entry name" value="REC"/>
    <property type="match status" value="1"/>
</dbReference>
<feature type="domain" description="OmpR/PhoB-type" evidence="7">
    <location>
        <begin position="123"/>
        <end position="222"/>
    </location>
</feature>
<organism evidence="8">
    <name type="scientific">Magnetococcus massalia (strain MO-1)</name>
    <dbReference type="NCBI Taxonomy" id="451514"/>
    <lineage>
        <taxon>Bacteria</taxon>
        <taxon>Pseudomonadati</taxon>
        <taxon>Pseudomonadota</taxon>
        <taxon>Magnetococcia</taxon>
        <taxon>Magnetococcales</taxon>
        <taxon>Magnetococcaceae</taxon>
        <taxon>Magnetococcus</taxon>
    </lineage>
</organism>
<dbReference type="EMBL" id="LO017727">
    <property type="protein sequence ID" value="CRH04360.1"/>
    <property type="molecule type" value="Genomic_DNA"/>
</dbReference>
<dbReference type="InterPro" id="IPR016032">
    <property type="entry name" value="Sig_transdc_resp-reg_C-effctor"/>
</dbReference>
<dbReference type="SMART" id="SM00862">
    <property type="entry name" value="Trans_reg_C"/>
    <property type="match status" value="1"/>
</dbReference>
<dbReference type="SUPFAM" id="SSF46894">
    <property type="entry name" value="C-terminal effector domain of the bipartite response regulators"/>
    <property type="match status" value="1"/>
</dbReference>
<dbReference type="AlphaFoldDB" id="A0A1S7LC39"/>
<dbReference type="PANTHER" id="PTHR48111">
    <property type="entry name" value="REGULATOR OF RPOS"/>
    <property type="match status" value="1"/>
</dbReference>
<dbReference type="InterPro" id="IPR001789">
    <property type="entry name" value="Sig_transdc_resp-reg_receiver"/>
</dbReference>
<reference evidence="8" key="1">
    <citation type="submission" date="2015-04" db="EMBL/GenBank/DDBJ databases">
        <authorList>
            <person name="Syromyatnikov M.Y."/>
            <person name="Popov V.N."/>
        </authorList>
    </citation>
    <scope>NUCLEOTIDE SEQUENCE</scope>
    <source>
        <strain evidence="8">MO-1</strain>
    </source>
</reference>
<dbReference type="PANTHER" id="PTHR48111:SF67">
    <property type="entry name" value="TRANSCRIPTIONAL REGULATORY PROTEIN TCTD"/>
    <property type="match status" value="1"/>
</dbReference>
<dbReference type="Gene3D" id="1.10.10.10">
    <property type="entry name" value="Winged helix-like DNA-binding domain superfamily/Winged helix DNA-binding domain"/>
    <property type="match status" value="1"/>
</dbReference>
<dbReference type="PROSITE" id="PS50110">
    <property type="entry name" value="RESPONSE_REGULATORY"/>
    <property type="match status" value="1"/>
</dbReference>
<dbReference type="InterPro" id="IPR011006">
    <property type="entry name" value="CheY-like_superfamily"/>
</dbReference>
<evidence type="ECO:0000256" key="3">
    <source>
        <dbReference type="ARBA" id="ARBA00023163"/>
    </source>
</evidence>
<keyword evidence="3" id="KW-0804">Transcription</keyword>
<dbReference type="GO" id="GO:0000976">
    <property type="term" value="F:transcription cis-regulatory region binding"/>
    <property type="evidence" value="ECO:0007669"/>
    <property type="project" value="TreeGrafter"/>
</dbReference>
<evidence type="ECO:0000256" key="4">
    <source>
        <dbReference type="PROSITE-ProRule" id="PRU00169"/>
    </source>
</evidence>
<keyword evidence="4" id="KW-0597">Phosphoprotein</keyword>
<dbReference type="InterPro" id="IPR036388">
    <property type="entry name" value="WH-like_DNA-bd_sf"/>
</dbReference>
<dbReference type="CDD" id="cd17574">
    <property type="entry name" value="REC_OmpR"/>
    <property type="match status" value="1"/>
</dbReference>
<dbReference type="InterPro" id="IPR001867">
    <property type="entry name" value="OmpR/PhoB-type_DNA-bd"/>
</dbReference>
<dbReference type="Pfam" id="PF00072">
    <property type="entry name" value="Response_reg"/>
    <property type="match status" value="1"/>
</dbReference>
<sequence>MHIALVEDDLGFRETVRDYLEMKKFSVFEADGQESLDQLLQQQPQIQVVVLDVNLEQDNGFDICARIREGNPNLGIIMLTARQAVDDQIEGLSSGADIYLTKPIDLRVLAAKLEAMVRRVVSSEPAEEPGWVLDMKSWEVVTPEKKGVVLTGTEMAFLKIMASRTGELVSYDDIWVVFPAAGDVDTHRIAVMVNRVRDKVKKGAGMPLPLKVARNVGYSLTHPLKLLNHLEEESPQS</sequence>
<keyword evidence="1" id="KW-0805">Transcription regulation</keyword>
<feature type="DNA-binding region" description="OmpR/PhoB-type" evidence="5">
    <location>
        <begin position="123"/>
        <end position="222"/>
    </location>
</feature>
<protein>
    <submittedName>
        <fullName evidence="8">Putative two component transcriptional regulator, winged helix family</fullName>
    </submittedName>
</protein>
<name>A0A1S7LC39_MAGMO</name>
<keyword evidence="2 5" id="KW-0238">DNA-binding</keyword>
<dbReference type="InterPro" id="IPR039420">
    <property type="entry name" value="WalR-like"/>
</dbReference>
<gene>
    <name evidence="8" type="ORF">MAGMO_0146</name>
</gene>
<accession>A0A1S7LC39</accession>
<proteinExistence type="predicted"/>
<evidence type="ECO:0000256" key="1">
    <source>
        <dbReference type="ARBA" id="ARBA00023015"/>
    </source>
</evidence>
<dbReference type="GO" id="GO:0032993">
    <property type="term" value="C:protein-DNA complex"/>
    <property type="evidence" value="ECO:0007669"/>
    <property type="project" value="TreeGrafter"/>
</dbReference>